<evidence type="ECO:0000256" key="2">
    <source>
        <dbReference type="ARBA" id="ARBA00009540"/>
    </source>
</evidence>
<comment type="similarity">
    <text evidence="2">Belongs to the OXR1 family.</text>
</comment>
<dbReference type="PANTHER" id="PTHR23354">
    <property type="entry name" value="NUCLEOLAR PROTEIN 7/ESTROGEN RECEPTOR COACTIVATOR-RELATED"/>
    <property type="match status" value="1"/>
</dbReference>
<evidence type="ECO:0000256" key="5">
    <source>
        <dbReference type="SAM" id="MobiDB-lite"/>
    </source>
</evidence>
<dbReference type="GO" id="GO:0005634">
    <property type="term" value="C:nucleus"/>
    <property type="evidence" value="ECO:0007669"/>
    <property type="project" value="TreeGrafter"/>
</dbReference>
<feature type="region of interest" description="Disordered" evidence="5">
    <location>
        <begin position="1"/>
        <end position="54"/>
    </location>
</feature>
<dbReference type="GeneID" id="85224361"/>
<sequence>MSSQRRHARNESFGEFVTADEDTGNIHVEPAWQHSLEPQASQVEVTELPEPRQHRVLDLREVERKLDAERQKQADRQEESVAMAAAVDPGLSLVAEPVAMQEPPPEPEASTSHASHWSGSLWNKLSSIRAMADLRNLVDEEPHARERRPSVVRRAHTMDAPIAGAPGFDASASRRWNTGSWSLSGAEERKRELKPIPVSLMGRRDDTDAVCDTWHAARIQASLPRRLRLGKTWRLLYSLDQDGSSLATLYDKVARAMDPRYRRTPVGGEAWLRGSSQAAQEAALGGASDPGIRHVGSGVALSDAGLVLAVTDANGNVFGAFINEPLKVASHYYGNGECFLWKTVHRRLPCPPSEAGGDGSDEHDLHPDKAIEVFRWTGRNDYVVLSESNFLSVGGGDGRYGLWVDDTLDRGLSAKCPAFNNEVLCNSIESDAVHATDSKEVPTGDLLSGFINEAPIPETGKFQVMGVEVWAVGID</sequence>
<proteinExistence type="inferred from homology"/>
<accession>A0AAF0EVP8</accession>
<dbReference type="RefSeq" id="XP_060120662.1">
    <property type="nucleotide sequence ID" value="XM_060264679.1"/>
</dbReference>
<dbReference type="AlphaFoldDB" id="A0AAF0EVP8"/>
<dbReference type="Pfam" id="PF07534">
    <property type="entry name" value="TLD"/>
    <property type="match status" value="1"/>
</dbReference>
<organism evidence="7 8">
    <name type="scientific">Malassezia japonica</name>
    <dbReference type="NCBI Taxonomy" id="223818"/>
    <lineage>
        <taxon>Eukaryota</taxon>
        <taxon>Fungi</taxon>
        <taxon>Dikarya</taxon>
        <taxon>Basidiomycota</taxon>
        <taxon>Ustilaginomycotina</taxon>
        <taxon>Malasseziomycetes</taxon>
        <taxon>Malasseziales</taxon>
        <taxon>Malasseziaceae</taxon>
        <taxon>Malassezia</taxon>
    </lineage>
</organism>
<evidence type="ECO:0000313" key="8">
    <source>
        <dbReference type="Proteomes" id="UP001217754"/>
    </source>
</evidence>
<evidence type="ECO:0000259" key="6">
    <source>
        <dbReference type="PROSITE" id="PS51886"/>
    </source>
</evidence>
<evidence type="ECO:0000256" key="4">
    <source>
        <dbReference type="ARBA" id="ARBA00040604"/>
    </source>
</evidence>
<evidence type="ECO:0000256" key="1">
    <source>
        <dbReference type="ARBA" id="ARBA00004173"/>
    </source>
</evidence>
<evidence type="ECO:0000256" key="3">
    <source>
        <dbReference type="ARBA" id="ARBA00023128"/>
    </source>
</evidence>
<dbReference type="PROSITE" id="PS51886">
    <property type="entry name" value="TLDC"/>
    <property type="match status" value="1"/>
</dbReference>
<comment type="subcellular location">
    <subcellularLocation>
        <location evidence="1">Mitochondrion</location>
    </subcellularLocation>
</comment>
<name>A0AAF0EVP8_9BASI</name>
<protein>
    <recommendedName>
        <fullName evidence="4">Oxidation resistance protein 1</fullName>
    </recommendedName>
</protein>
<evidence type="ECO:0000313" key="7">
    <source>
        <dbReference type="EMBL" id="WFD37765.1"/>
    </source>
</evidence>
<gene>
    <name evidence="7" type="primary">OXR1</name>
    <name evidence="7" type="ORF">MJAP1_000712</name>
</gene>
<dbReference type="GO" id="GO:0005739">
    <property type="term" value="C:mitochondrion"/>
    <property type="evidence" value="ECO:0007669"/>
    <property type="project" value="UniProtKB-SubCell"/>
</dbReference>
<dbReference type="SMART" id="SM00584">
    <property type="entry name" value="TLDc"/>
    <property type="match status" value="1"/>
</dbReference>
<dbReference type="PANTHER" id="PTHR23354:SF62">
    <property type="entry name" value="MUSTARD, ISOFORM V"/>
    <property type="match status" value="1"/>
</dbReference>
<dbReference type="InterPro" id="IPR006571">
    <property type="entry name" value="TLDc_dom"/>
</dbReference>
<reference evidence="7" key="1">
    <citation type="submission" date="2023-03" db="EMBL/GenBank/DDBJ databases">
        <title>Mating type loci evolution in Malassezia.</title>
        <authorList>
            <person name="Coelho M.A."/>
        </authorList>
    </citation>
    <scope>NUCLEOTIDE SEQUENCE</scope>
    <source>
        <strain evidence="7">CBS 9431</strain>
    </source>
</reference>
<dbReference type="GO" id="GO:0006979">
    <property type="term" value="P:response to oxidative stress"/>
    <property type="evidence" value="ECO:0007669"/>
    <property type="project" value="TreeGrafter"/>
</dbReference>
<dbReference type="EMBL" id="CP119958">
    <property type="protein sequence ID" value="WFD37765.1"/>
    <property type="molecule type" value="Genomic_DNA"/>
</dbReference>
<feature type="domain" description="TLDc" evidence="6">
    <location>
        <begin position="209"/>
        <end position="473"/>
    </location>
</feature>
<dbReference type="Proteomes" id="UP001217754">
    <property type="component" value="Chromosome 1"/>
</dbReference>
<keyword evidence="8" id="KW-1185">Reference proteome</keyword>
<keyword evidence="3" id="KW-0496">Mitochondrion</keyword>